<dbReference type="AlphaFoldDB" id="A0A2J7RKG3"/>
<dbReference type="OrthoDB" id="420519at2759"/>
<dbReference type="PANTHER" id="PTHR12385">
    <property type="entry name" value="CHOLINE TRANSPORTER-LIKE (SLC FAMILY 44)"/>
    <property type="match status" value="1"/>
</dbReference>
<comment type="subcellular location">
    <subcellularLocation>
        <location evidence="7">Cell membrane</location>
        <topology evidence="7">Multi-pass membrane protein</topology>
    </subcellularLocation>
    <subcellularLocation>
        <location evidence="1">Membrane</location>
        <topology evidence="1">Multi-pass membrane protein</topology>
    </subcellularLocation>
</comment>
<evidence type="ECO:0000256" key="2">
    <source>
        <dbReference type="ARBA" id="ARBA00007168"/>
    </source>
</evidence>
<feature type="transmembrane region" description="Helical" evidence="7">
    <location>
        <begin position="103"/>
        <end position="126"/>
    </location>
</feature>
<feature type="transmembrane region" description="Helical" evidence="7">
    <location>
        <begin position="147"/>
        <end position="175"/>
    </location>
</feature>
<evidence type="ECO:0000256" key="5">
    <source>
        <dbReference type="ARBA" id="ARBA00023136"/>
    </source>
</evidence>
<organism evidence="8 9">
    <name type="scientific">Cryptotermes secundus</name>
    <dbReference type="NCBI Taxonomy" id="105785"/>
    <lineage>
        <taxon>Eukaryota</taxon>
        <taxon>Metazoa</taxon>
        <taxon>Ecdysozoa</taxon>
        <taxon>Arthropoda</taxon>
        <taxon>Hexapoda</taxon>
        <taxon>Insecta</taxon>
        <taxon>Pterygota</taxon>
        <taxon>Neoptera</taxon>
        <taxon>Polyneoptera</taxon>
        <taxon>Dictyoptera</taxon>
        <taxon>Blattodea</taxon>
        <taxon>Blattoidea</taxon>
        <taxon>Termitoidae</taxon>
        <taxon>Kalotermitidae</taxon>
        <taxon>Cryptotermitinae</taxon>
        <taxon>Cryptotermes</taxon>
    </lineage>
</organism>
<comment type="caution">
    <text evidence="8">The sequence shown here is derived from an EMBL/GenBank/DDBJ whole genome shotgun (WGS) entry which is preliminary data.</text>
</comment>
<dbReference type="GO" id="GO:0005886">
    <property type="term" value="C:plasma membrane"/>
    <property type="evidence" value="ECO:0007669"/>
    <property type="project" value="UniProtKB-SubCell"/>
</dbReference>
<dbReference type="EMBL" id="NEVH01002737">
    <property type="protein sequence ID" value="PNF41326.1"/>
    <property type="molecule type" value="Genomic_DNA"/>
</dbReference>
<dbReference type="InterPro" id="IPR007603">
    <property type="entry name" value="Choline_transptr-like"/>
</dbReference>
<comment type="similarity">
    <text evidence="2 7">Belongs to the CTL (choline transporter-like) family.</text>
</comment>
<proteinExistence type="inferred from homology"/>
<accession>A0A2J7RKG3</accession>
<keyword evidence="4 7" id="KW-1133">Transmembrane helix</keyword>
<feature type="transmembrane region" description="Helical" evidence="7">
    <location>
        <begin position="12"/>
        <end position="33"/>
    </location>
</feature>
<keyword evidence="9" id="KW-1185">Reference proteome</keyword>
<dbReference type="PANTHER" id="PTHR12385:SF14">
    <property type="entry name" value="CHOLINE TRANSPORTER-LIKE 2"/>
    <property type="match status" value="1"/>
</dbReference>
<keyword evidence="6" id="KW-0325">Glycoprotein</keyword>
<evidence type="ECO:0000256" key="3">
    <source>
        <dbReference type="ARBA" id="ARBA00022692"/>
    </source>
</evidence>
<evidence type="ECO:0000256" key="1">
    <source>
        <dbReference type="ARBA" id="ARBA00004141"/>
    </source>
</evidence>
<evidence type="ECO:0000256" key="6">
    <source>
        <dbReference type="ARBA" id="ARBA00023180"/>
    </source>
</evidence>
<gene>
    <name evidence="8" type="ORF">B7P43_G17041</name>
</gene>
<dbReference type="Proteomes" id="UP000235965">
    <property type="component" value="Unassembled WGS sequence"/>
</dbReference>
<evidence type="ECO:0000256" key="7">
    <source>
        <dbReference type="RuleBase" id="RU368066"/>
    </source>
</evidence>
<evidence type="ECO:0000313" key="9">
    <source>
        <dbReference type="Proteomes" id="UP000235965"/>
    </source>
</evidence>
<feature type="transmembrane region" description="Helical" evidence="7">
    <location>
        <begin position="280"/>
        <end position="302"/>
    </location>
</feature>
<keyword evidence="3 7" id="KW-0812">Transmembrane</keyword>
<dbReference type="GO" id="GO:0022857">
    <property type="term" value="F:transmembrane transporter activity"/>
    <property type="evidence" value="ECO:0007669"/>
    <property type="project" value="UniProtKB-UniRule"/>
</dbReference>
<dbReference type="Pfam" id="PF04515">
    <property type="entry name" value="Choline_transpo"/>
    <property type="match status" value="1"/>
</dbReference>
<feature type="transmembrane region" description="Helical" evidence="7">
    <location>
        <begin position="391"/>
        <end position="412"/>
    </location>
</feature>
<protein>
    <recommendedName>
        <fullName evidence="7">Choline transporter-like protein</fullName>
    </recommendedName>
</protein>
<keyword evidence="5 7" id="KW-0472">Membrane</keyword>
<evidence type="ECO:0000256" key="4">
    <source>
        <dbReference type="ARBA" id="ARBA00022989"/>
    </source>
</evidence>
<sequence>MGHKIVQDLSNSWPYIVGALVVAMLLCLIYIFLMRWFAGFMVWLSLFSVVGLLSYCCYASYMKYDELGRAGGDSDSASSSSNSNSGILNQVQQEVDHILHMKYTWLVFLLISAVLLGIVLVVMLFLRNRIRIAVALIKEASKAVASIMSTLVFPLFLWVMQLLVTGWFLLVLLYLASSTHPVYKAAMDNCTCHTLSGTYEAGDRCDPDTFSICLASCPTAVCHFYGSEKEKYVNYLHAYNAFGIFWLMFFISAIGEMILASTFATWYWTFNKSNVPFFTILISTARIFRAVLCCLRCFFWCLEKFIKFISKNAYIMCAIYGKNFCRSARDAFNLLMRNVVRVFVLDKVTDFLLLLGKLAITAGICALSFHVFTHELEYKDYVNIPSLNYSIVPVVIIGVGTFFIATVFFGVYSMAVDTLFLCFLEDCERNDGSAEKPYFMSKELMKILHKKNK</sequence>
<feature type="transmembrane region" description="Helical" evidence="7">
    <location>
        <begin position="40"/>
        <end position="61"/>
    </location>
</feature>
<comment type="function">
    <text evidence="7">Choline transporter.</text>
</comment>
<feature type="transmembrane region" description="Helical" evidence="7">
    <location>
        <begin position="351"/>
        <end position="371"/>
    </location>
</feature>
<name>A0A2J7RKG3_9NEOP</name>
<evidence type="ECO:0000313" key="8">
    <source>
        <dbReference type="EMBL" id="PNF41326.1"/>
    </source>
</evidence>
<reference evidence="8 9" key="1">
    <citation type="submission" date="2017-12" db="EMBL/GenBank/DDBJ databases">
        <title>Hemimetabolous genomes reveal molecular basis of termite eusociality.</title>
        <authorList>
            <person name="Harrison M.C."/>
            <person name="Jongepier E."/>
            <person name="Robertson H.M."/>
            <person name="Arning N."/>
            <person name="Bitard-Feildel T."/>
            <person name="Chao H."/>
            <person name="Childers C.P."/>
            <person name="Dinh H."/>
            <person name="Doddapaneni H."/>
            <person name="Dugan S."/>
            <person name="Gowin J."/>
            <person name="Greiner C."/>
            <person name="Han Y."/>
            <person name="Hu H."/>
            <person name="Hughes D.S.T."/>
            <person name="Huylmans A.-K."/>
            <person name="Kemena C."/>
            <person name="Kremer L.P.M."/>
            <person name="Lee S.L."/>
            <person name="Lopez-Ezquerra A."/>
            <person name="Mallet L."/>
            <person name="Monroy-Kuhn J.M."/>
            <person name="Moser A."/>
            <person name="Murali S.C."/>
            <person name="Muzny D.M."/>
            <person name="Otani S."/>
            <person name="Piulachs M.-D."/>
            <person name="Poelchau M."/>
            <person name="Qu J."/>
            <person name="Schaub F."/>
            <person name="Wada-Katsumata A."/>
            <person name="Worley K.C."/>
            <person name="Xie Q."/>
            <person name="Ylla G."/>
            <person name="Poulsen M."/>
            <person name="Gibbs R.A."/>
            <person name="Schal C."/>
            <person name="Richards S."/>
            <person name="Belles X."/>
            <person name="Korb J."/>
            <person name="Bornberg-Bauer E."/>
        </authorList>
    </citation>
    <scope>NUCLEOTIDE SEQUENCE [LARGE SCALE GENOMIC DNA]</scope>
    <source>
        <tissue evidence="8">Whole body</tissue>
    </source>
</reference>
<feature type="transmembrane region" description="Helical" evidence="7">
    <location>
        <begin position="238"/>
        <end position="268"/>
    </location>
</feature>